<keyword evidence="7" id="KW-0496">Mitochondrion</keyword>
<evidence type="ECO:0000256" key="2">
    <source>
        <dbReference type="ARBA" id="ARBA00009575"/>
    </source>
</evidence>
<keyword evidence="8" id="KW-0472">Membrane</keyword>
<keyword evidence="5" id="KW-0999">Mitochondrion inner membrane</keyword>
<evidence type="ECO:0000256" key="4">
    <source>
        <dbReference type="ARBA" id="ARBA00022692"/>
    </source>
</evidence>
<feature type="region of interest" description="Disordered" evidence="9">
    <location>
        <begin position="136"/>
        <end position="158"/>
    </location>
</feature>
<evidence type="ECO:0000313" key="10">
    <source>
        <dbReference type="EMBL" id="KAF1973595.1"/>
    </source>
</evidence>
<dbReference type="Pfam" id="PF12597">
    <property type="entry name" value="Cox20"/>
    <property type="match status" value="1"/>
</dbReference>
<evidence type="ECO:0000256" key="7">
    <source>
        <dbReference type="ARBA" id="ARBA00023128"/>
    </source>
</evidence>
<dbReference type="InterPro" id="IPR022533">
    <property type="entry name" value="Cox20"/>
</dbReference>
<evidence type="ECO:0000256" key="9">
    <source>
        <dbReference type="SAM" id="MobiDB-lite"/>
    </source>
</evidence>
<keyword evidence="4" id="KW-0812">Transmembrane</keyword>
<comment type="similarity">
    <text evidence="2">Belongs to the COX20 family.</text>
</comment>
<keyword evidence="11" id="KW-1185">Reference proteome</keyword>
<sequence>MADDTRETNGTPAPPRAPANIIPGGTAHTAGGERVDDGVSYVDVVRNLPADYYLHFYQRPCVRDSQLTAISSGFAGYMVGAILRRPVITSSNYAVAAWCVTGCVHYQVCQYYRRKEKDGMKQAQELMEKKRATIEARKEARRRAHEEQEKQEEARRIEEQRKKSWGYWIDKNVRFW</sequence>
<dbReference type="Proteomes" id="UP000800036">
    <property type="component" value="Unassembled WGS sequence"/>
</dbReference>
<feature type="region of interest" description="Disordered" evidence="9">
    <location>
        <begin position="1"/>
        <end position="28"/>
    </location>
</feature>
<evidence type="ECO:0000256" key="6">
    <source>
        <dbReference type="ARBA" id="ARBA00022989"/>
    </source>
</evidence>
<dbReference type="PANTHER" id="PTHR31586:SF1">
    <property type="entry name" value="CYTOCHROME C OXIDASE ASSEMBLY PROTEIN COX20, MITOCHONDRIAL"/>
    <property type="match status" value="1"/>
</dbReference>
<protein>
    <recommendedName>
        <fullName evidence="3">Cytochrome c oxidase assembly protein COX20, mitochondrial</fullName>
    </recommendedName>
</protein>
<keyword evidence="6" id="KW-1133">Transmembrane helix</keyword>
<evidence type="ECO:0000256" key="1">
    <source>
        <dbReference type="ARBA" id="ARBA00004273"/>
    </source>
</evidence>
<dbReference type="GO" id="GO:0005743">
    <property type="term" value="C:mitochondrial inner membrane"/>
    <property type="evidence" value="ECO:0007669"/>
    <property type="project" value="UniProtKB-SubCell"/>
</dbReference>
<evidence type="ECO:0000256" key="3">
    <source>
        <dbReference type="ARBA" id="ARBA00017689"/>
    </source>
</evidence>
<comment type="subcellular location">
    <subcellularLocation>
        <location evidence="1">Mitochondrion inner membrane</location>
    </subcellularLocation>
</comment>
<evidence type="ECO:0000313" key="11">
    <source>
        <dbReference type="Proteomes" id="UP000800036"/>
    </source>
</evidence>
<gene>
    <name evidence="10" type="ORF">BU23DRAFT_133400</name>
</gene>
<dbReference type="EMBL" id="ML976680">
    <property type="protein sequence ID" value="KAF1973595.1"/>
    <property type="molecule type" value="Genomic_DNA"/>
</dbReference>
<dbReference type="AlphaFoldDB" id="A0A6A5V904"/>
<dbReference type="PANTHER" id="PTHR31586">
    <property type="entry name" value="CYTOCHROME C OXIDASE PROTEIN 20"/>
    <property type="match status" value="1"/>
</dbReference>
<evidence type="ECO:0000256" key="8">
    <source>
        <dbReference type="ARBA" id="ARBA00023136"/>
    </source>
</evidence>
<proteinExistence type="inferred from homology"/>
<accession>A0A6A5V904</accession>
<reference evidence="10" key="1">
    <citation type="journal article" date="2020" name="Stud. Mycol.">
        <title>101 Dothideomycetes genomes: a test case for predicting lifestyles and emergence of pathogens.</title>
        <authorList>
            <person name="Haridas S."/>
            <person name="Albert R."/>
            <person name="Binder M."/>
            <person name="Bloem J."/>
            <person name="Labutti K."/>
            <person name="Salamov A."/>
            <person name="Andreopoulos B."/>
            <person name="Baker S."/>
            <person name="Barry K."/>
            <person name="Bills G."/>
            <person name="Bluhm B."/>
            <person name="Cannon C."/>
            <person name="Castanera R."/>
            <person name="Culley D."/>
            <person name="Daum C."/>
            <person name="Ezra D."/>
            <person name="Gonzalez J."/>
            <person name="Henrissat B."/>
            <person name="Kuo A."/>
            <person name="Liang C."/>
            <person name="Lipzen A."/>
            <person name="Lutzoni F."/>
            <person name="Magnuson J."/>
            <person name="Mondo S."/>
            <person name="Nolan M."/>
            <person name="Ohm R."/>
            <person name="Pangilinan J."/>
            <person name="Park H.-J."/>
            <person name="Ramirez L."/>
            <person name="Alfaro M."/>
            <person name="Sun H."/>
            <person name="Tritt A."/>
            <person name="Yoshinaga Y."/>
            <person name="Zwiers L.-H."/>
            <person name="Turgeon B."/>
            <person name="Goodwin S."/>
            <person name="Spatafora J."/>
            <person name="Crous P."/>
            <person name="Grigoriev I."/>
        </authorList>
    </citation>
    <scope>NUCLEOTIDE SEQUENCE</scope>
    <source>
        <strain evidence="10">CBS 107.79</strain>
    </source>
</reference>
<name>A0A6A5V904_9PLEO</name>
<dbReference type="OrthoDB" id="14603at2759"/>
<dbReference type="GO" id="GO:0033617">
    <property type="term" value="P:mitochondrial respiratory chain complex IV assembly"/>
    <property type="evidence" value="ECO:0007669"/>
    <property type="project" value="InterPro"/>
</dbReference>
<organism evidence="10 11">
    <name type="scientific">Bimuria novae-zelandiae CBS 107.79</name>
    <dbReference type="NCBI Taxonomy" id="1447943"/>
    <lineage>
        <taxon>Eukaryota</taxon>
        <taxon>Fungi</taxon>
        <taxon>Dikarya</taxon>
        <taxon>Ascomycota</taxon>
        <taxon>Pezizomycotina</taxon>
        <taxon>Dothideomycetes</taxon>
        <taxon>Pleosporomycetidae</taxon>
        <taxon>Pleosporales</taxon>
        <taxon>Massarineae</taxon>
        <taxon>Didymosphaeriaceae</taxon>
        <taxon>Bimuria</taxon>
    </lineage>
</organism>
<evidence type="ECO:0000256" key="5">
    <source>
        <dbReference type="ARBA" id="ARBA00022792"/>
    </source>
</evidence>